<organism evidence="1 2">
    <name type="scientific">Hespellia stercorisuis DSM 15480</name>
    <dbReference type="NCBI Taxonomy" id="1121950"/>
    <lineage>
        <taxon>Bacteria</taxon>
        <taxon>Bacillati</taxon>
        <taxon>Bacillota</taxon>
        <taxon>Clostridia</taxon>
        <taxon>Lachnospirales</taxon>
        <taxon>Lachnospiraceae</taxon>
        <taxon>Hespellia</taxon>
    </lineage>
</organism>
<proteinExistence type="predicted"/>
<dbReference type="RefSeq" id="WP_073113252.1">
    <property type="nucleotide sequence ID" value="NZ_FQZY01000110.1"/>
</dbReference>
<protein>
    <submittedName>
        <fullName evidence="1">Uncharacterized protein</fullName>
    </submittedName>
</protein>
<keyword evidence="2" id="KW-1185">Reference proteome</keyword>
<evidence type="ECO:0000313" key="1">
    <source>
        <dbReference type="EMBL" id="SHK92722.1"/>
    </source>
</evidence>
<gene>
    <name evidence="1" type="ORF">SAMN02745243_04011</name>
</gene>
<dbReference type="Proteomes" id="UP000184301">
    <property type="component" value="Unassembled WGS sequence"/>
</dbReference>
<evidence type="ECO:0000313" key="2">
    <source>
        <dbReference type="Proteomes" id="UP000184301"/>
    </source>
</evidence>
<reference evidence="1 2" key="1">
    <citation type="submission" date="2016-11" db="EMBL/GenBank/DDBJ databases">
        <authorList>
            <person name="Jaros S."/>
            <person name="Januszkiewicz K."/>
            <person name="Wedrychowicz H."/>
        </authorList>
    </citation>
    <scope>NUCLEOTIDE SEQUENCE [LARGE SCALE GENOMIC DNA]</scope>
    <source>
        <strain evidence="1 2">DSM 15480</strain>
    </source>
</reference>
<dbReference type="AlphaFoldDB" id="A0A1M6WG06"/>
<dbReference type="EMBL" id="FQZY01000110">
    <property type="protein sequence ID" value="SHK92722.1"/>
    <property type="molecule type" value="Genomic_DNA"/>
</dbReference>
<name>A0A1M6WG06_9FIRM</name>
<sequence>MVKKGAEILQNIQNIGENNPLPNFYLSGSSISQIEKLGFRIIEWIESKNRLCFQGIVKHFCIKMS</sequence>
<accession>A0A1M6WG06</accession>
<dbReference type="STRING" id="1121950.SAMN02745243_04011"/>